<dbReference type="Proteomes" id="UP000288669">
    <property type="component" value="Unassembled WGS sequence"/>
</dbReference>
<gene>
    <name evidence="5" type="ORF">CBF30_11425</name>
</gene>
<sequence length="229" mass="25502">MTQRKITLYLTRHGKTMFNTLDKVQGWSDTPLTTTGATVVSHLGKGLKATPFVAAYSSDSGRAIETAKIILNENQDSRIQHHTDKRIREWNFGSFEGSLNSELTELILRDKDCKTPEELLKTHPTFKDFSDAIYELDTANWAETYETLTQRIHSGFADIAKKHACAKGGNLLVVSHGLTIANFLNLIDPTIPVYTSISNASVSKVEYQNGVFTIKSINDTSYIEQGKNS</sequence>
<evidence type="ECO:0000256" key="4">
    <source>
        <dbReference type="PIRSR" id="PIRSR613078-3"/>
    </source>
</evidence>
<feature type="active site" description="Tele-phosphohistidine intermediate" evidence="2">
    <location>
        <position position="13"/>
    </location>
</feature>
<evidence type="ECO:0000256" key="1">
    <source>
        <dbReference type="ARBA" id="ARBA00022801"/>
    </source>
</evidence>
<dbReference type="GO" id="GO:0004331">
    <property type="term" value="F:fructose-2,6-bisphosphate 2-phosphatase activity"/>
    <property type="evidence" value="ECO:0007669"/>
    <property type="project" value="TreeGrafter"/>
</dbReference>
<dbReference type="PANTHER" id="PTHR46517:SF1">
    <property type="entry name" value="FRUCTOSE-2,6-BISPHOSPHATASE TIGAR"/>
    <property type="match status" value="1"/>
</dbReference>
<dbReference type="InterPro" id="IPR013078">
    <property type="entry name" value="His_Pase_superF_clade-1"/>
</dbReference>
<reference evidence="5 6" key="1">
    <citation type="submission" date="2017-05" db="EMBL/GenBank/DDBJ databases">
        <title>Vagococcus spp. assemblies.</title>
        <authorList>
            <person name="Gulvik C.A."/>
        </authorList>
    </citation>
    <scope>NUCLEOTIDE SEQUENCE [LARGE SCALE GENOMIC DNA]</scope>
    <source>
        <strain evidence="5 6">DSM 24756</strain>
    </source>
</reference>
<dbReference type="SUPFAM" id="SSF53254">
    <property type="entry name" value="Phosphoglycerate mutase-like"/>
    <property type="match status" value="1"/>
</dbReference>
<dbReference type="CDD" id="cd07067">
    <property type="entry name" value="HP_PGM_like"/>
    <property type="match status" value="1"/>
</dbReference>
<dbReference type="AlphaFoldDB" id="A0A430AET1"/>
<dbReference type="InterPro" id="IPR029033">
    <property type="entry name" value="His_PPase_superfam"/>
</dbReference>
<keyword evidence="6" id="KW-1185">Reference proteome</keyword>
<accession>A0A430AET1</accession>
<evidence type="ECO:0000313" key="5">
    <source>
        <dbReference type="EMBL" id="RSU05917.1"/>
    </source>
</evidence>
<feature type="site" description="Transition state stabilizer" evidence="4">
    <location>
        <position position="176"/>
    </location>
</feature>
<organism evidence="5 6">
    <name type="scientific">Vagococcus entomophilus</name>
    <dbReference type="NCBI Taxonomy" id="1160095"/>
    <lineage>
        <taxon>Bacteria</taxon>
        <taxon>Bacillati</taxon>
        <taxon>Bacillota</taxon>
        <taxon>Bacilli</taxon>
        <taxon>Lactobacillales</taxon>
        <taxon>Enterococcaceae</taxon>
        <taxon>Vagococcus</taxon>
    </lineage>
</organism>
<name>A0A430AET1_9ENTE</name>
<protein>
    <submittedName>
        <fullName evidence="5">Histidine phosphatase family protein</fullName>
    </submittedName>
</protein>
<dbReference type="Pfam" id="PF00300">
    <property type="entry name" value="His_Phos_1"/>
    <property type="match status" value="1"/>
</dbReference>
<dbReference type="GO" id="GO:0043456">
    <property type="term" value="P:regulation of pentose-phosphate shunt"/>
    <property type="evidence" value="ECO:0007669"/>
    <property type="project" value="TreeGrafter"/>
</dbReference>
<dbReference type="PANTHER" id="PTHR46517">
    <property type="entry name" value="FRUCTOSE-2,6-BISPHOSPHATASE TIGAR"/>
    <property type="match status" value="1"/>
</dbReference>
<dbReference type="GO" id="GO:0045820">
    <property type="term" value="P:negative regulation of glycolytic process"/>
    <property type="evidence" value="ECO:0007669"/>
    <property type="project" value="TreeGrafter"/>
</dbReference>
<dbReference type="OrthoDB" id="4131070at2"/>
<comment type="caution">
    <text evidence="5">The sequence shown here is derived from an EMBL/GenBank/DDBJ whole genome shotgun (WGS) entry which is preliminary data.</text>
</comment>
<feature type="binding site" evidence="3">
    <location>
        <position position="62"/>
    </location>
    <ligand>
        <name>substrate</name>
    </ligand>
</feature>
<evidence type="ECO:0000256" key="3">
    <source>
        <dbReference type="PIRSR" id="PIRSR613078-2"/>
    </source>
</evidence>
<feature type="active site" description="Proton donor/acceptor" evidence="2">
    <location>
        <position position="89"/>
    </location>
</feature>
<keyword evidence="1" id="KW-0378">Hydrolase</keyword>
<feature type="binding site" evidence="3">
    <location>
        <begin position="12"/>
        <end position="19"/>
    </location>
    <ligand>
        <name>substrate</name>
    </ligand>
</feature>
<dbReference type="InterPro" id="IPR051695">
    <property type="entry name" value="Phosphoglycerate_Mutase"/>
</dbReference>
<proteinExistence type="predicted"/>
<dbReference type="EMBL" id="NGJZ01000005">
    <property type="protein sequence ID" value="RSU05917.1"/>
    <property type="molecule type" value="Genomic_DNA"/>
</dbReference>
<dbReference type="RefSeq" id="WP_126826919.1">
    <property type="nucleotide sequence ID" value="NZ_JBHLWU010000004.1"/>
</dbReference>
<dbReference type="SMART" id="SM00855">
    <property type="entry name" value="PGAM"/>
    <property type="match status" value="1"/>
</dbReference>
<evidence type="ECO:0000313" key="6">
    <source>
        <dbReference type="Proteomes" id="UP000288669"/>
    </source>
</evidence>
<dbReference type="Gene3D" id="3.40.50.1240">
    <property type="entry name" value="Phosphoglycerate mutase-like"/>
    <property type="match status" value="1"/>
</dbReference>
<dbReference type="GO" id="GO:0005829">
    <property type="term" value="C:cytosol"/>
    <property type="evidence" value="ECO:0007669"/>
    <property type="project" value="TreeGrafter"/>
</dbReference>
<evidence type="ECO:0000256" key="2">
    <source>
        <dbReference type="PIRSR" id="PIRSR613078-1"/>
    </source>
</evidence>